<proteinExistence type="predicted"/>
<accession>A0A915NQX7</accession>
<feature type="region of interest" description="Disordered" evidence="1">
    <location>
        <begin position="101"/>
        <end position="124"/>
    </location>
</feature>
<dbReference type="SUPFAM" id="SSF54236">
    <property type="entry name" value="Ubiquitin-like"/>
    <property type="match status" value="1"/>
</dbReference>
<feature type="region of interest" description="Disordered" evidence="1">
    <location>
        <begin position="443"/>
        <end position="467"/>
    </location>
</feature>
<sequence>MPDNDNDEQTAISGIGDFQLLTGADLCSECVKDLKLEANFRRSLVVTEKTLSDAFKSLPKRTHDPSRASPFPVLSPPEDSVWVSVDHLKKFKKIALTQMESSGRLSKKADEDPPAEKRLRAGSDIDEDIADDGEFLEEHHRQSTSNNFQSSSEIQIVAEHINTPPLSENVTVRRRRLSSSMDNNENEPPNFSKIYDRNDSFQPLERVDSLSVTEIPDDVPTTIRFNEDLLCKHGRLSYKPKRAWLTKDEWGVLKSNFMEFTSPFLCSSQECPDCIEESITYLLLVYFLGKILSEVRQSNLDQLQKLLNEINPLLKNILNRKWTLEELGLTYKFMLCSDFHSKMKNITNRSKQKQVVEIPRICQDCILCQHGRPYLPLMPSENQEESTLFDQVLDAGLDQQKQSKKQPNGVPLMEYEWQQLVAAYNKHVPEQIEPNPILFQEDDDESEEQLLAKASGPGTSSSSYTTRRMAMRTNMFKFKMRSTETITDLKLQLMQKTKQSPNDQLLYLNNKALESDQTLEAARVAANNFDNPLVLIVQQRRVEDLDTSTGSTNTATRQLEKGFRDTALSA</sequence>
<name>A0A915NQX7_9BILA</name>
<dbReference type="Pfam" id="PF00240">
    <property type="entry name" value="ubiquitin"/>
    <property type="match status" value="1"/>
</dbReference>
<keyword evidence="3" id="KW-1185">Reference proteome</keyword>
<dbReference type="InterPro" id="IPR057775">
    <property type="entry name" value="USP48_dom"/>
</dbReference>
<dbReference type="InterPro" id="IPR029071">
    <property type="entry name" value="Ubiquitin-like_domsf"/>
</dbReference>
<evidence type="ECO:0000259" key="2">
    <source>
        <dbReference type="PROSITE" id="PS50053"/>
    </source>
</evidence>
<protein>
    <submittedName>
        <fullName evidence="4">Ubiquitin-like domain-containing protein</fullName>
    </submittedName>
</protein>
<dbReference type="Proteomes" id="UP000887560">
    <property type="component" value="Unplaced"/>
</dbReference>
<reference evidence="4" key="1">
    <citation type="submission" date="2022-11" db="UniProtKB">
        <authorList>
            <consortium name="WormBaseParasite"/>
        </authorList>
    </citation>
    <scope>IDENTIFICATION</scope>
</reference>
<evidence type="ECO:0000313" key="4">
    <source>
        <dbReference type="WBParaSite" id="scf7180000419562.g3985"/>
    </source>
</evidence>
<feature type="domain" description="Ubiquitin-like" evidence="2">
    <location>
        <begin position="462"/>
        <end position="528"/>
    </location>
</feature>
<dbReference type="AlphaFoldDB" id="A0A915NQX7"/>
<organism evidence="3 4">
    <name type="scientific">Meloidogyne floridensis</name>
    <dbReference type="NCBI Taxonomy" id="298350"/>
    <lineage>
        <taxon>Eukaryota</taxon>
        <taxon>Metazoa</taxon>
        <taxon>Ecdysozoa</taxon>
        <taxon>Nematoda</taxon>
        <taxon>Chromadorea</taxon>
        <taxon>Rhabditida</taxon>
        <taxon>Tylenchina</taxon>
        <taxon>Tylenchomorpha</taxon>
        <taxon>Tylenchoidea</taxon>
        <taxon>Meloidogynidae</taxon>
        <taxon>Meloidogyninae</taxon>
        <taxon>Meloidogyne</taxon>
    </lineage>
</organism>
<dbReference type="Gene3D" id="3.10.20.90">
    <property type="entry name" value="Phosphatidylinositol 3-kinase Catalytic Subunit, Chain A, domain 1"/>
    <property type="match status" value="1"/>
</dbReference>
<evidence type="ECO:0000313" key="3">
    <source>
        <dbReference type="Proteomes" id="UP000887560"/>
    </source>
</evidence>
<dbReference type="PROSITE" id="PS50053">
    <property type="entry name" value="UBIQUITIN_2"/>
    <property type="match status" value="1"/>
</dbReference>
<dbReference type="WBParaSite" id="scf7180000419562.g3985">
    <property type="protein sequence ID" value="scf7180000419562.g3985"/>
    <property type="gene ID" value="scf7180000419562.g3985"/>
</dbReference>
<evidence type="ECO:0000256" key="1">
    <source>
        <dbReference type="SAM" id="MobiDB-lite"/>
    </source>
</evidence>
<feature type="compositionally biased region" description="Basic and acidic residues" evidence="1">
    <location>
        <begin position="107"/>
        <end position="123"/>
    </location>
</feature>
<dbReference type="InterPro" id="IPR000626">
    <property type="entry name" value="Ubiquitin-like_dom"/>
</dbReference>
<dbReference type="Pfam" id="PF24543">
    <property type="entry name" value="Usp-48"/>
    <property type="match status" value="1"/>
</dbReference>